<accession>A0AAW1PJG5</accession>
<sequence>MPVDLSKSQDVAKCLDLLASSVHPTAILDAFAHAAVRPGQILAAVITGPVRLETWCTACCCKREPEQQDVWNVLDLRDIKVVVKRHRTAVEERKAILQMVKVRASGCNVLLIQKYTLKDAATQLPLQCLILDAIVYTCGPGDAITAAVTDLFSTLHGSAHQ</sequence>
<comment type="caution">
    <text evidence="1">The sequence shown here is derived from an EMBL/GenBank/DDBJ whole genome shotgun (WGS) entry which is preliminary data.</text>
</comment>
<dbReference type="EMBL" id="JALJOQ010000028">
    <property type="protein sequence ID" value="KAK9808004.1"/>
    <property type="molecule type" value="Genomic_DNA"/>
</dbReference>
<proteinExistence type="predicted"/>
<evidence type="ECO:0000313" key="1">
    <source>
        <dbReference type="EMBL" id="KAK9808004.1"/>
    </source>
</evidence>
<dbReference type="AlphaFoldDB" id="A0AAW1PJG5"/>
<keyword evidence="2" id="KW-1185">Reference proteome</keyword>
<evidence type="ECO:0000313" key="2">
    <source>
        <dbReference type="Proteomes" id="UP001465755"/>
    </source>
</evidence>
<protein>
    <submittedName>
        <fullName evidence="1">Uncharacterized protein</fullName>
    </submittedName>
</protein>
<name>A0AAW1PJG5_9CHLO</name>
<reference evidence="1 2" key="1">
    <citation type="journal article" date="2024" name="Nat. Commun.">
        <title>Phylogenomics reveals the evolutionary origins of lichenization in chlorophyte algae.</title>
        <authorList>
            <person name="Puginier C."/>
            <person name="Libourel C."/>
            <person name="Otte J."/>
            <person name="Skaloud P."/>
            <person name="Haon M."/>
            <person name="Grisel S."/>
            <person name="Petersen M."/>
            <person name="Berrin J.G."/>
            <person name="Delaux P.M."/>
            <person name="Dal Grande F."/>
            <person name="Keller J."/>
        </authorList>
    </citation>
    <scope>NUCLEOTIDE SEQUENCE [LARGE SCALE GENOMIC DNA]</scope>
    <source>
        <strain evidence="1 2">SAG 2036</strain>
    </source>
</reference>
<dbReference type="Proteomes" id="UP001465755">
    <property type="component" value="Unassembled WGS sequence"/>
</dbReference>
<organism evidence="1 2">
    <name type="scientific">Symbiochloris irregularis</name>
    <dbReference type="NCBI Taxonomy" id="706552"/>
    <lineage>
        <taxon>Eukaryota</taxon>
        <taxon>Viridiplantae</taxon>
        <taxon>Chlorophyta</taxon>
        <taxon>core chlorophytes</taxon>
        <taxon>Trebouxiophyceae</taxon>
        <taxon>Trebouxiales</taxon>
        <taxon>Trebouxiaceae</taxon>
        <taxon>Symbiochloris</taxon>
    </lineage>
</organism>
<gene>
    <name evidence="1" type="ORF">WJX73_002575</name>
</gene>